<dbReference type="SUPFAM" id="SSF52799">
    <property type="entry name" value="(Phosphotyrosine protein) phosphatases II"/>
    <property type="match status" value="1"/>
</dbReference>
<reference evidence="2 3" key="1">
    <citation type="submission" date="2020-12" db="EMBL/GenBank/DDBJ databases">
        <title>Revised draft genomes of Rhodomicrobium vannielii ATCC 17100 and Rhodomicrobium udaipurense JA643.</title>
        <authorList>
            <person name="Conners E.M."/>
            <person name="Davenport E.J."/>
            <person name="Bose A."/>
        </authorList>
    </citation>
    <scope>NUCLEOTIDE SEQUENCE [LARGE SCALE GENOMIC DNA]</scope>
    <source>
        <strain evidence="2 3">JA643</strain>
    </source>
</reference>
<dbReference type="InterPro" id="IPR005939">
    <property type="entry name" value="BLH_phosphatase-like"/>
</dbReference>
<comment type="caution">
    <text evidence="2">The sequence shown here is derived from an EMBL/GenBank/DDBJ whole genome shotgun (WGS) entry which is preliminary data.</text>
</comment>
<dbReference type="Proteomes" id="UP000623250">
    <property type="component" value="Unassembled WGS sequence"/>
</dbReference>
<dbReference type="RefSeq" id="WP_037233334.1">
    <property type="nucleotide sequence ID" value="NZ_JAEMUK010000008.1"/>
</dbReference>
<evidence type="ECO:0000259" key="1">
    <source>
        <dbReference type="Pfam" id="PF04273"/>
    </source>
</evidence>
<accession>A0A8I1GG56</accession>
<dbReference type="Pfam" id="PF04273">
    <property type="entry name" value="BLH_phosphatase"/>
    <property type="match status" value="1"/>
</dbReference>
<sequence>MELHKLTDDLDVAGQIEPSDIPEIASKGIKTIICNRPDNESPGQPTFIEIDKVARENGIKTIYHPIRAANAISDADAEIFEKELAEAEKPVLAFCRSGTRSTFIWSLSQAGKIPAQQIALTAMRAGYDISPVYQRLEK</sequence>
<dbReference type="NCBIfam" id="TIGR01244">
    <property type="entry name" value="TIGR01244 family sulfur transferase"/>
    <property type="match status" value="1"/>
</dbReference>
<feature type="domain" description="Beta-lactamase hydrolase-like protein phosphatase-like" evidence="1">
    <location>
        <begin position="3"/>
        <end position="111"/>
    </location>
</feature>
<evidence type="ECO:0000313" key="3">
    <source>
        <dbReference type="Proteomes" id="UP000623250"/>
    </source>
</evidence>
<keyword evidence="3" id="KW-1185">Reference proteome</keyword>
<dbReference type="GO" id="GO:0016787">
    <property type="term" value="F:hydrolase activity"/>
    <property type="evidence" value="ECO:0007669"/>
    <property type="project" value="InterPro"/>
</dbReference>
<protein>
    <submittedName>
        <fullName evidence="2">TIGR01244 family phosphatase</fullName>
    </submittedName>
</protein>
<dbReference type="EMBL" id="JAEMUK010000008">
    <property type="protein sequence ID" value="MBJ7542720.1"/>
    <property type="molecule type" value="Genomic_DNA"/>
</dbReference>
<gene>
    <name evidence="2" type="ORF">JDN41_04020</name>
</gene>
<dbReference type="AlphaFoldDB" id="A0A8I1GG56"/>
<dbReference type="InterPro" id="IPR029021">
    <property type="entry name" value="Prot-tyrosine_phosphatase-like"/>
</dbReference>
<proteinExistence type="predicted"/>
<name>A0A8I1GG56_9HYPH</name>
<dbReference type="Gene3D" id="3.90.190.10">
    <property type="entry name" value="Protein tyrosine phosphatase superfamily"/>
    <property type="match status" value="1"/>
</dbReference>
<evidence type="ECO:0000313" key="2">
    <source>
        <dbReference type="EMBL" id="MBJ7542720.1"/>
    </source>
</evidence>
<organism evidence="2 3">
    <name type="scientific">Rhodomicrobium udaipurense</name>
    <dbReference type="NCBI Taxonomy" id="1202716"/>
    <lineage>
        <taxon>Bacteria</taxon>
        <taxon>Pseudomonadati</taxon>
        <taxon>Pseudomonadota</taxon>
        <taxon>Alphaproteobacteria</taxon>
        <taxon>Hyphomicrobiales</taxon>
        <taxon>Hyphomicrobiaceae</taxon>
        <taxon>Rhodomicrobium</taxon>
    </lineage>
</organism>